<sequence length="252" mass="28398">MKQVSLRVVRRWSALMIWWVWINPLMAQANSDIVETGRLLATLLDAGRVTIGQNQALINDASKGDKGFTPEVFEKQMVALYKERMGIDLHNLQNAQIPDQAKPLLTRLVEESQKTVASYQTVINFEGVKFKGLIPATFGTETARRFQNWSKVYLKQTAPDHYLRNPKNKADAFEREMMQTFATSAPGDRNEVFSKTIEDEKSVRVMLPLYYEKACLICHGGPKGERDVSGYEKEGGKEGELAGAISVKLPFP</sequence>
<evidence type="ECO:0000259" key="1">
    <source>
        <dbReference type="Pfam" id="PF11845"/>
    </source>
</evidence>
<reference evidence="2 3" key="1">
    <citation type="submission" date="2023-01" db="EMBL/GenBank/DDBJ databases">
        <title>Cultivation and genomic characterization of new, ubiquitous marine nitrite-oxidizing bacteria from the Nitrospirales.</title>
        <authorList>
            <person name="Mueller A.J."/>
            <person name="Daebeler A."/>
            <person name="Herbold C.W."/>
            <person name="Kirkegaard R.H."/>
            <person name="Daims H."/>
        </authorList>
    </citation>
    <scope>NUCLEOTIDE SEQUENCE [LARGE SCALE GENOMIC DNA]</scope>
    <source>
        <strain evidence="2 3">DK</strain>
    </source>
</reference>
<feature type="domain" description="Tll0287-like" evidence="1">
    <location>
        <begin position="108"/>
        <end position="250"/>
    </location>
</feature>
<proteinExistence type="predicted"/>
<dbReference type="EMBL" id="CP116968">
    <property type="protein sequence ID" value="WNM62039.1"/>
    <property type="molecule type" value="Genomic_DNA"/>
</dbReference>
<dbReference type="AlphaFoldDB" id="A0AA96K2Z0"/>
<dbReference type="RefSeq" id="WP_312744945.1">
    <property type="nucleotide sequence ID" value="NZ_CP116968.1"/>
</dbReference>
<organism evidence="2 3">
    <name type="scientific">Candidatus Nitrospira neomarina</name>
    <dbReference type="NCBI Taxonomy" id="3020899"/>
    <lineage>
        <taxon>Bacteria</taxon>
        <taxon>Pseudomonadati</taxon>
        <taxon>Nitrospirota</taxon>
        <taxon>Nitrospiria</taxon>
        <taxon>Nitrospirales</taxon>
        <taxon>Nitrospiraceae</taxon>
        <taxon>Nitrospira</taxon>
    </lineage>
</organism>
<dbReference type="InterPro" id="IPR021796">
    <property type="entry name" value="Tll0287-like_dom"/>
</dbReference>
<dbReference type="Pfam" id="PF11845">
    <property type="entry name" value="Tll0287-like"/>
    <property type="match status" value="1"/>
</dbReference>
<accession>A0AA96K2Z0</accession>
<name>A0AA96K2Z0_9BACT</name>
<dbReference type="KEGG" id="nneo:PQG83_20215"/>
<evidence type="ECO:0000313" key="3">
    <source>
        <dbReference type="Proteomes" id="UP001302494"/>
    </source>
</evidence>
<keyword evidence="3" id="KW-1185">Reference proteome</keyword>
<evidence type="ECO:0000313" key="2">
    <source>
        <dbReference type="EMBL" id="WNM62039.1"/>
    </source>
</evidence>
<dbReference type="Proteomes" id="UP001302494">
    <property type="component" value="Chromosome"/>
</dbReference>
<gene>
    <name evidence="2" type="ORF">PQG83_20215</name>
</gene>
<protein>
    <submittedName>
        <fullName evidence="2">DUF3365 domain-containing protein</fullName>
    </submittedName>
</protein>